<proteinExistence type="predicted"/>
<keyword evidence="1" id="KW-0678">Repressor</keyword>
<dbReference type="SUPFAM" id="SSF46785">
    <property type="entry name" value="Winged helix' DNA-binding domain"/>
    <property type="match status" value="1"/>
</dbReference>
<dbReference type="Pfam" id="PF00455">
    <property type="entry name" value="DeoRC"/>
    <property type="match status" value="1"/>
</dbReference>
<evidence type="ECO:0000259" key="4">
    <source>
        <dbReference type="PROSITE" id="PS51000"/>
    </source>
</evidence>
<dbReference type="SMART" id="SM01134">
    <property type="entry name" value="DeoRC"/>
    <property type="match status" value="1"/>
</dbReference>
<comment type="caution">
    <text evidence="5">The sequence shown here is derived from an EMBL/GenBank/DDBJ whole genome shotgun (WGS) entry which is preliminary data.</text>
</comment>
<dbReference type="Proteomes" id="UP000051386">
    <property type="component" value="Unassembled WGS sequence"/>
</dbReference>
<dbReference type="Gene3D" id="3.40.50.1360">
    <property type="match status" value="1"/>
</dbReference>
<organism evidence="5 6">
    <name type="scientific">Stenotrophomonas chelatiphaga</name>
    <dbReference type="NCBI Taxonomy" id="517011"/>
    <lineage>
        <taxon>Bacteria</taxon>
        <taxon>Pseudomonadati</taxon>
        <taxon>Pseudomonadota</taxon>
        <taxon>Gammaproteobacteria</taxon>
        <taxon>Lysobacterales</taxon>
        <taxon>Lysobacteraceae</taxon>
        <taxon>Stenotrophomonas</taxon>
    </lineage>
</organism>
<dbReference type="InterPro" id="IPR037171">
    <property type="entry name" value="NagB/RpiA_transferase-like"/>
</dbReference>
<protein>
    <submittedName>
        <fullName evidence="5">DeoR faimly transcriptional regulator</fullName>
    </submittedName>
</protein>
<dbReference type="PANTHER" id="PTHR30363">
    <property type="entry name" value="HTH-TYPE TRANSCRIPTIONAL REGULATOR SRLR-RELATED"/>
    <property type="match status" value="1"/>
</dbReference>
<dbReference type="PROSITE" id="PS51000">
    <property type="entry name" value="HTH_DEOR_2"/>
    <property type="match status" value="1"/>
</dbReference>
<dbReference type="PANTHER" id="PTHR30363:SF4">
    <property type="entry name" value="GLYCEROL-3-PHOSPHATE REGULON REPRESSOR"/>
    <property type="match status" value="1"/>
</dbReference>
<dbReference type="AlphaFoldDB" id="A0A0R0D5N7"/>
<evidence type="ECO:0000313" key="6">
    <source>
        <dbReference type="Proteomes" id="UP000051386"/>
    </source>
</evidence>
<dbReference type="Pfam" id="PF08220">
    <property type="entry name" value="HTH_DeoR"/>
    <property type="match status" value="1"/>
</dbReference>
<evidence type="ECO:0000313" key="5">
    <source>
        <dbReference type="EMBL" id="KRG77471.1"/>
    </source>
</evidence>
<dbReference type="InterPro" id="IPR014036">
    <property type="entry name" value="DeoR-like_C"/>
</dbReference>
<name>A0A0R0D5N7_9GAMM</name>
<dbReference type="RefSeq" id="WP_057506824.1">
    <property type="nucleotide sequence ID" value="NZ_LDJK01000003.1"/>
</dbReference>
<reference evidence="5 6" key="1">
    <citation type="submission" date="2015-05" db="EMBL/GenBank/DDBJ databases">
        <title>Genome sequencing and analysis of members of genus Stenotrophomonas.</title>
        <authorList>
            <person name="Patil P.P."/>
            <person name="Midha S."/>
            <person name="Patil P.B."/>
        </authorList>
    </citation>
    <scope>NUCLEOTIDE SEQUENCE [LARGE SCALE GENOMIC DNA]</scope>
    <source>
        <strain evidence="5 6">DSM 21508</strain>
    </source>
</reference>
<keyword evidence="2" id="KW-0805">Transcription regulation</keyword>
<dbReference type="SMART" id="SM00420">
    <property type="entry name" value="HTH_DEOR"/>
    <property type="match status" value="1"/>
</dbReference>
<dbReference type="InterPro" id="IPR050313">
    <property type="entry name" value="Carb_Metab_HTH_regulators"/>
</dbReference>
<dbReference type="InterPro" id="IPR036388">
    <property type="entry name" value="WH-like_DNA-bd_sf"/>
</dbReference>
<accession>A0A0R0D5N7</accession>
<feature type="domain" description="HTH deoR-type" evidence="4">
    <location>
        <begin position="8"/>
        <end position="63"/>
    </location>
</feature>
<sequence>MNTADTLPGERQQAILQLLREHGRVLASPLALQFGVSEDSIRRDLRDLAQRGLCRRVHGGALPLTPTFPPLAERQQQDLPRKHALALQAAGLVRHGEVIALDAGSTNSAIAAVLPRDLQLQVVTNAPDIALLLMAREGIEVSLIGGRVDRRSGAVLGSQAMESLAGLHVDVCFAGTCAIDREGTAWAVDGEEAAFKRALVRCADRVVVVASNEKLGAVASHRIASRAQLDLLLVEADAPAALVDALRLQGLDVIVSAAPSS</sequence>
<evidence type="ECO:0000256" key="3">
    <source>
        <dbReference type="ARBA" id="ARBA00023163"/>
    </source>
</evidence>
<keyword evidence="3" id="KW-0804">Transcription</keyword>
<dbReference type="Gene3D" id="1.10.10.10">
    <property type="entry name" value="Winged helix-like DNA-binding domain superfamily/Winged helix DNA-binding domain"/>
    <property type="match status" value="1"/>
</dbReference>
<evidence type="ECO:0000256" key="2">
    <source>
        <dbReference type="ARBA" id="ARBA00023015"/>
    </source>
</evidence>
<dbReference type="EMBL" id="LDJK01000003">
    <property type="protein sequence ID" value="KRG77471.1"/>
    <property type="molecule type" value="Genomic_DNA"/>
</dbReference>
<dbReference type="InterPro" id="IPR001034">
    <property type="entry name" value="DeoR_HTH"/>
</dbReference>
<keyword evidence="6" id="KW-1185">Reference proteome</keyword>
<dbReference type="PRINTS" id="PR00037">
    <property type="entry name" value="HTHLACR"/>
</dbReference>
<gene>
    <name evidence="5" type="ORF">ABB28_00915</name>
</gene>
<evidence type="ECO:0000256" key="1">
    <source>
        <dbReference type="ARBA" id="ARBA00022491"/>
    </source>
</evidence>
<dbReference type="PATRIC" id="fig|517011.3.peg.1235"/>
<dbReference type="GO" id="GO:0003700">
    <property type="term" value="F:DNA-binding transcription factor activity"/>
    <property type="evidence" value="ECO:0007669"/>
    <property type="project" value="InterPro"/>
</dbReference>
<dbReference type="SUPFAM" id="SSF100950">
    <property type="entry name" value="NagB/RpiA/CoA transferase-like"/>
    <property type="match status" value="1"/>
</dbReference>
<dbReference type="InterPro" id="IPR036390">
    <property type="entry name" value="WH_DNA-bd_sf"/>
</dbReference>